<dbReference type="Proteomes" id="UP000621631">
    <property type="component" value="Unassembled WGS sequence"/>
</dbReference>
<dbReference type="AlphaFoldDB" id="A0AAC9J474"/>
<accession>A0AAC9J474</accession>
<dbReference type="RefSeq" id="WP_019376013.1">
    <property type="nucleotide sequence ID" value="NZ_CP017962.1"/>
</dbReference>
<name>A0AAC9J474_VIRHA</name>
<keyword evidence="1" id="KW-1133">Transmembrane helix</keyword>
<dbReference type="EMBL" id="CP017962">
    <property type="protein sequence ID" value="APC49214.1"/>
    <property type="molecule type" value="Genomic_DNA"/>
</dbReference>
<reference evidence="3 5" key="2">
    <citation type="submission" date="2020-09" db="EMBL/GenBank/DDBJ databases">
        <title>Draft Genome Sequences of Oil-Oxidizing Bacteria Halomonas titanicae, Marinobacter lutaoensis, and Virgibacillus halodenitrificans Isolated from Highly Saline Environments.</title>
        <authorList>
            <person name="Grouzdev D.S."/>
            <person name="Sokolova D.S."/>
            <person name="Semenova E.M."/>
            <person name="Borzenkov I.A."/>
            <person name="Bidzhieva S.K."/>
            <person name="Poltaraus A.B."/>
            <person name="Nazina T.N."/>
        </authorList>
    </citation>
    <scope>NUCLEOTIDE SEQUENCE [LARGE SCALE GENOMIC DNA]</scope>
    <source>
        <strain evidence="3 5">VKM B-3472D</strain>
    </source>
</reference>
<evidence type="ECO:0000313" key="5">
    <source>
        <dbReference type="Proteomes" id="UP000621631"/>
    </source>
</evidence>
<dbReference type="KEGG" id="vhl:BME96_13860"/>
<protein>
    <submittedName>
        <fullName evidence="2">Uncharacterized protein</fullName>
    </submittedName>
</protein>
<dbReference type="GeneID" id="71515493"/>
<evidence type="ECO:0000313" key="2">
    <source>
        <dbReference type="EMBL" id="APC49214.1"/>
    </source>
</evidence>
<feature type="transmembrane region" description="Helical" evidence="1">
    <location>
        <begin position="35"/>
        <end position="55"/>
    </location>
</feature>
<evidence type="ECO:0000256" key="1">
    <source>
        <dbReference type="SAM" id="Phobius"/>
    </source>
</evidence>
<keyword evidence="1" id="KW-0812">Transmembrane</keyword>
<gene>
    <name evidence="2" type="ORF">BME96_13860</name>
    <name evidence="3" type="ORF">IC602_06400</name>
</gene>
<feature type="transmembrane region" description="Helical" evidence="1">
    <location>
        <begin position="6"/>
        <end position="23"/>
    </location>
</feature>
<dbReference type="Proteomes" id="UP000182945">
    <property type="component" value="Chromosome"/>
</dbReference>
<reference evidence="2 4" key="1">
    <citation type="submission" date="2016-11" db="EMBL/GenBank/DDBJ databases">
        <title>Complete genome sequencing of Virgibacillus halodenitrificans PDB-F2.</title>
        <authorList>
            <person name="Sun Z."/>
            <person name="Zhou Y."/>
            <person name="Li H."/>
        </authorList>
    </citation>
    <scope>NUCLEOTIDE SEQUENCE [LARGE SCALE GENOMIC DNA]</scope>
    <source>
        <strain evidence="2 4">PDB-F2</strain>
    </source>
</reference>
<proteinExistence type="predicted"/>
<feature type="transmembrane region" description="Helical" evidence="1">
    <location>
        <begin position="67"/>
        <end position="86"/>
    </location>
</feature>
<dbReference type="EMBL" id="JACWEZ010000003">
    <property type="protein sequence ID" value="MBD1222234.1"/>
    <property type="molecule type" value="Genomic_DNA"/>
</dbReference>
<evidence type="ECO:0000313" key="3">
    <source>
        <dbReference type="EMBL" id="MBD1222234.1"/>
    </source>
</evidence>
<sequence>MASSVIIIGAILAAIVIIVNLVVSKATSKEKFTGYFPSVIVALAGFAFLFMAPIVEKVDMMGAGYGGWGIACLFAAALGFIITSLVESYANVKA</sequence>
<evidence type="ECO:0000313" key="4">
    <source>
        <dbReference type="Proteomes" id="UP000182945"/>
    </source>
</evidence>
<organism evidence="2 4">
    <name type="scientific">Virgibacillus halodenitrificans</name>
    <name type="common">Bacillus halodenitrificans</name>
    <dbReference type="NCBI Taxonomy" id="1482"/>
    <lineage>
        <taxon>Bacteria</taxon>
        <taxon>Bacillati</taxon>
        <taxon>Bacillota</taxon>
        <taxon>Bacilli</taxon>
        <taxon>Bacillales</taxon>
        <taxon>Bacillaceae</taxon>
        <taxon>Virgibacillus</taxon>
    </lineage>
</organism>
<keyword evidence="1" id="KW-0472">Membrane</keyword>
<keyword evidence="5" id="KW-1185">Reference proteome</keyword>